<dbReference type="EMBL" id="BTRK01000006">
    <property type="protein sequence ID" value="GMR62911.1"/>
    <property type="molecule type" value="Genomic_DNA"/>
</dbReference>
<organism evidence="2 3">
    <name type="scientific">Pristionchus mayeri</name>
    <dbReference type="NCBI Taxonomy" id="1317129"/>
    <lineage>
        <taxon>Eukaryota</taxon>
        <taxon>Metazoa</taxon>
        <taxon>Ecdysozoa</taxon>
        <taxon>Nematoda</taxon>
        <taxon>Chromadorea</taxon>
        <taxon>Rhabditida</taxon>
        <taxon>Rhabditina</taxon>
        <taxon>Diplogasteromorpha</taxon>
        <taxon>Diplogasteroidea</taxon>
        <taxon>Neodiplogasteridae</taxon>
        <taxon>Pristionchus</taxon>
    </lineage>
</organism>
<gene>
    <name evidence="2" type="ORF">PMAYCL1PPCAC_33106</name>
</gene>
<sequence length="71" mass="7997">DMPISSMRNVQIHTFLKIIVCFTVISATLKVVIIGQWDDGTPMDSIDELSCDGMQFIAYNQEIETARGKNF</sequence>
<reference evidence="3" key="1">
    <citation type="submission" date="2022-10" db="EMBL/GenBank/DDBJ databases">
        <title>Genome assembly of Pristionchus species.</title>
        <authorList>
            <person name="Yoshida K."/>
            <person name="Sommer R.J."/>
        </authorList>
    </citation>
    <scope>NUCLEOTIDE SEQUENCE [LARGE SCALE GENOMIC DNA]</scope>
    <source>
        <strain evidence="3">RS5460</strain>
    </source>
</reference>
<evidence type="ECO:0000313" key="2">
    <source>
        <dbReference type="EMBL" id="GMR62911.1"/>
    </source>
</evidence>
<keyword evidence="1" id="KW-1133">Transmembrane helix</keyword>
<name>A0AAN5IGG5_9BILA</name>
<evidence type="ECO:0000256" key="1">
    <source>
        <dbReference type="SAM" id="Phobius"/>
    </source>
</evidence>
<dbReference type="Proteomes" id="UP001328107">
    <property type="component" value="Unassembled WGS sequence"/>
</dbReference>
<keyword evidence="1" id="KW-0472">Membrane</keyword>
<evidence type="ECO:0000313" key="3">
    <source>
        <dbReference type="Proteomes" id="UP001328107"/>
    </source>
</evidence>
<comment type="caution">
    <text evidence="2">The sequence shown here is derived from an EMBL/GenBank/DDBJ whole genome shotgun (WGS) entry which is preliminary data.</text>
</comment>
<feature type="non-terminal residue" evidence="2">
    <location>
        <position position="1"/>
    </location>
</feature>
<keyword evidence="1" id="KW-0812">Transmembrane</keyword>
<accession>A0AAN5IGG5</accession>
<proteinExistence type="predicted"/>
<keyword evidence="3" id="KW-1185">Reference proteome</keyword>
<protein>
    <submittedName>
        <fullName evidence="2">Uncharacterized protein</fullName>
    </submittedName>
</protein>
<feature type="transmembrane region" description="Helical" evidence="1">
    <location>
        <begin position="12"/>
        <end position="33"/>
    </location>
</feature>
<feature type="non-terminal residue" evidence="2">
    <location>
        <position position="71"/>
    </location>
</feature>
<dbReference type="AlphaFoldDB" id="A0AAN5IGG5"/>